<evidence type="ECO:0000256" key="2">
    <source>
        <dbReference type="ARBA" id="ARBA00023015"/>
    </source>
</evidence>
<dbReference type="PANTHER" id="PTHR37534:SF46">
    <property type="entry name" value="ZN(II)2CYS6 TRANSCRIPTION FACTOR (EUROFUNG)"/>
    <property type="match status" value="1"/>
</dbReference>
<evidence type="ECO:0000256" key="1">
    <source>
        <dbReference type="ARBA" id="ARBA00004123"/>
    </source>
</evidence>
<dbReference type="Pfam" id="PF11951">
    <property type="entry name" value="Fungal_trans_2"/>
    <property type="match status" value="1"/>
</dbReference>
<name>A0AAD6HSP6_9EURO</name>
<dbReference type="PROSITE" id="PS00463">
    <property type="entry name" value="ZN2_CY6_FUNGAL_1"/>
    <property type="match status" value="1"/>
</dbReference>
<dbReference type="Gene3D" id="4.10.240.10">
    <property type="entry name" value="Zn(2)-C6 fungal-type DNA-binding domain"/>
    <property type="match status" value="1"/>
</dbReference>
<dbReference type="InterPro" id="IPR021858">
    <property type="entry name" value="Fun_TF"/>
</dbReference>
<feature type="domain" description="Zn(2)-C6 fungal-type" evidence="7">
    <location>
        <begin position="5"/>
        <end position="35"/>
    </location>
</feature>
<reference evidence="8" key="2">
    <citation type="submission" date="2023-01" db="EMBL/GenBank/DDBJ databases">
        <authorList>
            <person name="Petersen C."/>
        </authorList>
    </citation>
    <scope>NUCLEOTIDE SEQUENCE</scope>
    <source>
        <strain evidence="8">IBT 17514</strain>
    </source>
</reference>
<dbReference type="GO" id="GO:0003677">
    <property type="term" value="F:DNA binding"/>
    <property type="evidence" value="ECO:0007669"/>
    <property type="project" value="UniProtKB-KW"/>
</dbReference>
<protein>
    <recommendedName>
        <fullName evidence="7">Zn(2)-C6 fungal-type domain-containing protein</fullName>
    </recommendedName>
</protein>
<keyword evidence="9" id="KW-1185">Reference proteome</keyword>
<dbReference type="AlphaFoldDB" id="A0AAD6HSP6"/>
<dbReference type="GO" id="GO:0005634">
    <property type="term" value="C:nucleus"/>
    <property type="evidence" value="ECO:0007669"/>
    <property type="project" value="UniProtKB-SubCell"/>
</dbReference>
<comment type="subcellular location">
    <subcellularLocation>
        <location evidence="1">Nucleus</location>
    </subcellularLocation>
</comment>
<keyword evidence="3" id="KW-0238">DNA-binding</keyword>
<evidence type="ECO:0000313" key="8">
    <source>
        <dbReference type="EMBL" id="KAJ5734059.1"/>
    </source>
</evidence>
<evidence type="ECO:0000256" key="3">
    <source>
        <dbReference type="ARBA" id="ARBA00023125"/>
    </source>
</evidence>
<reference evidence="8" key="1">
    <citation type="journal article" date="2023" name="IMA Fungus">
        <title>Comparative genomic study of the Penicillium genus elucidates a diverse pangenome and 15 lateral gene transfer events.</title>
        <authorList>
            <person name="Petersen C."/>
            <person name="Sorensen T."/>
            <person name="Nielsen M.R."/>
            <person name="Sondergaard T.E."/>
            <person name="Sorensen J.L."/>
            <person name="Fitzpatrick D.A."/>
            <person name="Frisvad J.C."/>
            <person name="Nielsen K.L."/>
        </authorList>
    </citation>
    <scope>NUCLEOTIDE SEQUENCE</scope>
    <source>
        <strain evidence="8">IBT 17514</strain>
    </source>
</reference>
<dbReference type="EMBL" id="JAQJAN010000003">
    <property type="protein sequence ID" value="KAJ5734059.1"/>
    <property type="molecule type" value="Genomic_DNA"/>
</dbReference>
<dbReference type="GO" id="GO:0000981">
    <property type="term" value="F:DNA-binding transcription factor activity, RNA polymerase II-specific"/>
    <property type="evidence" value="ECO:0007669"/>
    <property type="project" value="InterPro"/>
</dbReference>
<evidence type="ECO:0000256" key="6">
    <source>
        <dbReference type="SAM" id="MobiDB-lite"/>
    </source>
</evidence>
<proteinExistence type="predicted"/>
<feature type="region of interest" description="Disordered" evidence="6">
    <location>
        <begin position="66"/>
        <end position="112"/>
    </location>
</feature>
<comment type="caution">
    <text evidence="8">The sequence shown here is derived from an EMBL/GenBank/DDBJ whole genome shotgun (WGS) entry which is preliminary data.</text>
</comment>
<evidence type="ECO:0000256" key="5">
    <source>
        <dbReference type="ARBA" id="ARBA00023242"/>
    </source>
</evidence>
<evidence type="ECO:0000313" key="9">
    <source>
        <dbReference type="Proteomes" id="UP001215712"/>
    </source>
</evidence>
<dbReference type="InterPro" id="IPR001138">
    <property type="entry name" value="Zn2Cys6_DnaBD"/>
</dbReference>
<keyword evidence="2" id="KW-0805">Transcription regulation</keyword>
<organism evidence="8 9">
    <name type="scientific">Penicillium malachiteum</name>
    <dbReference type="NCBI Taxonomy" id="1324776"/>
    <lineage>
        <taxon>Eukaryota</taxon>
        <taxon>Fungi</taxon>
        <taxon>Dikarya</taxon>
        <taxon>Ascomycota</taxon>
        <taxon>Pezizomycotina</taxon>
        <taxon>Eurotiomycetes</taxon>
        <taxon>Eurotiomycetidae</taxon>
        <taxon>Eurotiales</taxon>
        <taxon>Aspergillaceae</taxon>
        <taxon>Penicillium</taxon>
    </lineage>
</organism>
<dbReference type="SUPFAM" id="SSF57701">
    <property type="entry name" value="Zn2/Cys6 DNA-binding domain"/>
    <property type="match status" value="1"/>
</dbReference>
<dbReference type="PANTHER" id="PTHR37534">
    <property type="entry name" value="TRANSCRIPTIONAL ACTIVATOR PROTEIN UGA3"/>
    <property type="match status" value="1"/>
</dbReference>
<dbReference type="GO" id="GO:0008270">
    <property type="term" value="F:zinc ion binding"/>
    <property type="evidence" value="ECO:0007669"/>
    <property type="project" value="InterPro"/>
</dbReference>
<dbReference type="InterPro" id="IPR036864">
    <property type="entry name" value="Zn2-C6_fun-type_DNA-bd_sf"/>
</dbReference>
<dbReference type="CDD" id="cd00067">
    <property type="entry name" value="GAL4"/>
    <property type="match status" value="1"/>
</dbReference>
<dbReference type="Proteomes" id="UP001215712">
    <property type="component" value="Unassembled WGS sequence"/>
</dbReference>
<evidence type="ECO:0000259" key="7">
    <source>
        <dbReference type="PROSITE" id="PS00463"/>
    </source>
</evidence>
<sequence>MVVKACNRCHSAKEKCTFLGSDQQCTRCRRLKIPCSVSRRSGRIGRRPSAKTFPHGQMQVWSVETIEEHTGSSSVASSSKDKPTRAPSRGSESASQSDATEELHTPTSNNNIILSCSPERLLASPKKLQTMSDALQTVLDMQQFSMIHAPFALGTSFIPESQKTIYAILSFSGSTLAEGYLAFLGLMTTHQRSLVLRPQQPDMRKAAKGLQRLRDVTITHDYDAACALFLGQTMYVFNVLSAPYSNTAHSIVRSALLSAKPWFPRLIQAPIMDTVIMSPILIDTVECLAHREVPIIRLPDTERVIVDRYAGICATLLPHLWDICECSHTFKKSLQDPHMEPYVEFYDRLAVIEQRIRDWVPPNPPELYANFGQHEVVAMMTQANVYRLAGLLVIHRHRYPLGMEDETAKSLAESIFSAMTLFAQSAAEKSTALPMVFPITMAMLEIEGPGEALLDIFATFTVQIASAHRLKEFVKQMRAAREARYEGVWYELVETHLQVAMPP</sequence>
<gene>
    <name evidence="8" type="ORF">N7493_002845</name>
</gene>
<evidence type="ECO:0000256" key="4">
    <source>
        <dbReference type="ARBA" id="ARBA00023163"/>
    </source>
</evidence>
<keyword evidence="5" id="KW-0539">Nucleus</keyword>
<accession>A0AAD6HSP6</accession>
<keyword evidence="4" id="KW-0804">Transcription</keyword>